<gene>
    <name evidence="1" type="primary">tmk</name>
    <name evidence="3" type="ORF">SAMN05216266_12338</name>
</gene>
<accession>A0A1I1CFB3</accession>
<evidence type="ECO:0000313" key="3">
    <source>
        <dbReference type="EMBL" id="SFB59123.1"/>
    </source>
</evidence>
<dbReference type="EC" id="2.7.4.9" evidence="1"/>
<dbReference type="InterPro" id="IPR018094">
    <property type="entry name" value="Thymidylate_kinase"/>
</dbReference>
<dbReference type="GO" id="GO:0006235">
    <property type="term" value="P:dTTP biosynthetic process"/>
    <property type="evidence" value="ECO:0007669"/>
    <property type="project" value="UniProtKB-UniRule"/>
</dbReference>
<comment type="catalytic activity">
    <reaction evidence="1">
        <text>dTMP + ATP = dTDP + ADP</text>
        <dbReference type="Rhea" id="RHEA:13517"/>
        <dbReference type="ChEBI" id="CHEBI:30616"/>
        <dbReference type="ChEBI" id="CHEBI:58369"/>
        <dbReference type="ChEBI" id="CHEBI:63528"/>
        <dbReference type="ChEBI" id="CHEBI:456216"/>
        <dbReference type="EC" id="2.7.4.9"/>
    </reaction>
</comment>
<organism evidence="3 4">
    <name type="scientific">Amycolatopsis marina</name>
    <dbReference type="NCBI Taxonomy" id="490629"/>
    <lineage>
        <taxon>Bacteria</taxon>
        <taxon>Bacillati</taxon>
        <taxon>Actinomycetota</taxon>
        <taxon>Actinomycetes</taxon>
        <taxon>Pseudonocardiales</taxon>
        <taxon>Pseudonocardiaceae</taxon>
        <taxon>Amycolatopsis</taxon>
    </lineage>
</organism>
<dbReference type="InterPro" id="IPR027417">
    <property type="entry name" value="P-loop_NTPase"/>
</dbReference>
<comment type="similarity">
    <text evidence="1">Belongs to the thymidylate kinase family.</text>
</comment>
<keyword evidence="1 3" id="KW-0418">Kinase</keyword>
<dbReference type="Proteomes" id="UP000243799">
    <property type="component" value="Unassembled WGS sequence"/>
</dbReference>
<comment type="function">
    <text evidence="1">Phosphorylation of dTMP to form dTDP in both de novo and salvage pathways of dTTP synthesis.</text>
</comment>
<feature type="domain" description="Thymidylate kinase-like" evidence="2">
    <location>
        <begin position="5"/>
        <end position="202"/>
    </location>
</feature>
<name>A0A1I1CFB3_9PSEU</name>
<dbReference type="GO" id="GO:0005524">
    <property type="term" value="F:ATP binding"/>
    <property type="evidence" value="ECO:0007669"/>
    <property type="project" value="UniProtKB-UniRule"/>
</dbReference>
<evidence type="ECO:0000256" key="1">
    <source>
        <dbReference type="HAMAP-Rule" id="MF_00165"/>
    </source>
</evidence>
<dbReference type="HAMAP" id="MF_00165">
    <property type="entry name" value="Thymidylate_kinase"/>
    <property type="match status" value="1"/>
</dbReference>
<keyword evidence="1" id="KW-0067">ATP-binding</keyword>
<keyword evidence="4" id="KW-1185">Reference proteome</keyword>
<dbReference type="SUPFAM" id="SSF52540">
    <property type="entry name" value="P-loop containing nucleoside triphosphate hydrolases"/>
    <property type="match status" value="1"/>
</dbReference>
<dbReference type="AlphaFoldDB" id="A0A1I1CFB3"/>
<keyword evidence="1" id="KW-0547">Nucleotide-binding</keyword>
<dbReference type="RefSeq" id="WP_177242823.1">
    <property type="nucleotide sequence ID" value="NZ_FOKG01000023.1"/>
</dbReference>
<keyword evidence="1" id="KW-0545">Nucleotide biosynthesis</keyword>
<evidence type="ECO:0000313" key="4">
    <source>
        <dbReference type="Proteomes" id="UP000243799"/>
    </source>
</evidence>
<keyword evidence="1" id="KW-0808">Transferase</keyword>
<dbReference type="Pfam" id="PF02223">
    <property type="entry name" value="Thymidylate_kin"/>
    <property type="match status" value="1"/>
</dbReference>
<dbReference type="GO" id="GO:0006233">
    <property type="term" value="P:dTDP biosynthetic process"/>
    <property type="evidence" value="ECO:0007669"/>
    <property type="project" value="InterPro"/>
</dbReference>
<dbReference type="InterPro" id="IPR039430">
    <property type="entry name" value="Thymidylate_kin-like_dom"/>
</dbReference>
<dbReference type="Gene3D" id="3.40.50.300">
    <property type="entry name" value="P-loop containing nucleotide triphosphate hydrolases"/>
    <property type="match status" value="1"/>
</dbReference>
<proteinExistence type="inferred from homology"/>
<dbReference type="STRING" id="490629.SAMN05216266_12338"/>
<sequence>MLVSFEGQDGAGKSSLLRAVFTELTKRGVAAVAVDEFSDSRYGQRLVEALGRDKFLRPTVGEPATMLTRALEVVADLYYFDERVIGPALEAGNVVLKDRHLDTVISTLVPSLVQTGAIPTDVHALTWLSVLLGELRHPPTVTVYVDPPLDVRVARIRDRQQRRTEARGNHVSDEDFAVFAARARVMQQLIAAEPDRFITVINSNRELDEGVRQVVARIDSWRHKES</sequence>
<dbReference type="EMBL" id="FOKG01000023">
    <property type="protein sequence ID" value="SFB59123.1"/>
    <property type="molecule type" value="Genomic_DNA"/>
</dbReference>
<reference evidence="4" key="1">
    <citation type="submission" date="2016-10" db="EMBL/GenBank/DDBJ databases">
        <authorList>
            <person name="Varghese N."/>
            <person name="Submissions S."/>
        </authorList>
    </citation>
    <scope>NUCLEOTIDE SEQUENCE [LARGE SCALE GENOMIC DNA]</scope>
    <source>
        <strain evidence="4">CGMCC 4.3568</strain>
    </source>
</reference>
<evidence type="ECO:0000259" key="2">
    <source>
        <dbReference type="Pfam" id="PF02223"/>
    </source>
</evidence>
<dbReference type="GO" id="GO:0004798">
    <property type="term" value="F:dTMP kinase activity"/>
    <property type="evidence" value="ECO:0007669"/>
    <property type="project" value="UniProtKB-UniRule"/>
</dbReference>
<protein>
    <recommendedName>
        <fullName evidence="1">Thymidylate kinase</fullName>
        <ecNumber evidence="1">2.7.4.9</ecNumber>
    </recommendedName>
    <alternativeName>
        <fullName evidence="1">dTMP kinase</fullName>
    </alternativeName>
</protein>
<dbReference type="CDD" id="cd01672">
    <property type="entry name" value="TMPK"/>
    <property type="match status" value="1"/>
</dbReference>
<feature type="binding site" evidence="1">
    <location>
        <begin position="7"/>
        <end position="14"/>
    </location>
    <ligand>
        <name>ATP</name>
        <dbReference type="ChEBI" id="CHEBI:30616"/>
    </ligand>
</feature>